<evidence type="ECO:0000256" key="5">
    <source>
        <dbReference type="ARBA" id="ARBA00023136"/>
    </source>
</evidence>
<protein>
    <submittedName>
        <fullName evidence="7">Pleckstrin y domain-containing family A member 3</fullName>
    </submittedName>
</protein>
<dbReference type="GO" id="GO:0005769">
    <property type="term" value="C:early endosome"/>
    <property type="evidence" value="ECO:0007669"/>
    <property type="project" value="TreeGrafter"/>
</dbReference>
<keyword evidence="4" id="KW-0333">Golgi apparatus</keyword>
<dbReference type="GO" id="GO:0007032">
    <property type="term" value="P:endosome organization"/>
    <property type="evidence" value="ECO:0007669"/>
    <property type="project" value="TreeGrafter"/>
</dbReference>
<comment type="subcellular location">
    <subcellularLocation>
        <location evidence="2">Golgi apparatus</location>
        <location evidence="2">trans-Golgi network membrane</location>
    </subcellularLocation>
    <subcellularLocation>
        <location evidence="1">Membrane</location>
        <topology evidence="1">Peripheral membrane protein</topology>
    </subcellularLocation>
</comment>
<accession>A0A146L3F6</accession>
<dbReference type="GO" id="GO:0042147">
    <property type="term" value="P:retrograde transport, endosome to Golgi"/>
    <property type="evidence" value="ECO:0007669"/>
    <property type="project" value="TreeGrafter"/>
</dbReference>
<evidence type="ECO:0000256" key="2">
    <source>
        <dbReference type="ARBA" id="ARBA00004198"/>
    </source>
</evidence>
<evidence type="ECO:0000256" key="3">
    <source>
        <dbReference type="ARBA" id="ARBA00022553"/>
    </source>
</evidence>
<dbReference type="Gene3D" id="2.30.29.30">
    <property type="entry name" value="Pleckstrin-homology domain (PH domain)/Phosphotyrosine-binding domain (PTB)"/>
    <property type="match status" value="1"/>
</dbReference>
<dbReference type="PANTHER" id="PTHR22902:SF27">
    <property type="entry name" value="PLECKSTRIN HOMOLOGY DOMAIN-CONTAINING FAMILY A MEMBER 3"/>
    <property type="match status" value="1"/>
</dbReference>
<evidence type="ECO:0000259" key="6">
    <source>
        <dbReference type="PROSITE" id="PS50003"/>
    </source>
</evidence>
<evidence type="ECO:0000256" key="1">
    <source>
        <dbReference type="ARBA" id="ARBA00004170"/>
    </source>
</evidence>
<name>A0A146L3F6_LYGHE</name>
<dbReference type="PANTHER" id="PTHR22902">
    <property type="entry name" value="SESQUIPEDALIAN"/>
    <property type="match status" value="1"/>
</dbReference>
<dbReference type="EMBL" id="GDHC01017329">
    <property type="protein sequence ID" value="JAQ01300.1"/>
    <property type="molecule type" value="Transcribed_RNA"/>
</dbReference>
<keyword evidence="5" id="KW-0472">Membrane</keyword>
<dbReference type="GO" id="GO:0001881">
    <property type="term" value="P:receptor recycling"/>
    <property type="evidence" value="ECO:0007669"/>
    <property type="project" value="TreeGrafter"/>
</dbReference>
<sequence length="212" mass="23815">MEGVLLKWTNYWNGWQTRWFVLHDGILSYYRSAEDVNQGCKGSVKVSAIQIAVSNVDSTRMDLSIPGQKNLYLKAPSPQERQLWLVALGSAKACVTLTTEMKNSAFDGPPQERPRDLAATPAELRTYCDILMQQVHALKTAASQDPPNIERISEESKVISVTCDSFIRSLEHCMELTKDGFPTKIHHIDRIASHICRPTVPVMRTNSTEKKA</sequence>
<feature type="domain" description="PH" evidence="6">
    <location>
        <begin position="1"/>
        <end position="93"/>
    </location>
</feature>
<dbReference type="InterPro" id="IPR045188">
    <property type="entry name" value="Boi1/Boi2-like"/>
</dbReference>
<dbReference type="InterPro" id="IPR001849">
    <property type="entry name" value="PH_domain"/>
</dbReference>
<dbReference type="AlphaFoldDB" id="A0A146L3F6"/>
<dbReference type="GO" id="GO:0016020">
    <property type="term" value="C:membrane"/>
    <property type="evidence" value="ECO:0007669"/>
    <property type="project" value="UniProtKB-SubCell"/>
</dbReference>
<dbReference type="SMART" id="SM00233">
    <property type="entry name" value="PH"/>
    <property type="match status" value="1"/>
</dbReference>
<dbReference type="FunFam" id="2.30.29.30:FF:000085">
    <property type="entry name" value="Pleckstrin homology domain-containing family A member 8"/>
    <property type="match status" value="1"/>
</dbReference>
<dbReference type="GO" id="GO:0005829">
    <property type="term" value="C:cytosol"/>
    <property type="evidence" value="ECO:0007669"/>
    <property type="project" value="GOC"/>
</dbReference>
<dbReference type="GO" id="GO:0055037">
    <property type="term" value="C:recycling endosome"/>
    <property type="evidence" value="ECO:0007669"/>
    <property type="project" value="TreeGrafter"/>
</dbReference>
<keyword evidence="3" id="KW-0597">Phosphoprotein</keyword>
<dbReference type="GO" id="GO:0005802">
    <property type="term" value="C:trans-Golgi network"/>
    <property type="evidence" value="ECO:0007669"/>
    <property type="project" value="TreeGrafter"/>
</dbReference>
<evidence type="ECO:0000313" key="7">
    <source>
        <dbReference type="EMBL" id="JAQ01300.1"/>
    </source>
</evidence>
<proteinExistence type="predicted"/>
<organism evidence="7">
    <name type="scientific">Lygus hesperus</name>
    <name type="common">Western plant bug</name>
    <dbReference type="NCBI Taxonomy" id="30085"/>
    <lineage>
        <taxon>Eukaryota</taxon>
        <taxon>Metazoa</taxon>
        <taxon>Ecdysozoa</taxon>
        <taxon>Arthropoda</taxon>
        <taxon>Hexapoda</taxon>
        <taxon>Insecta</taxon>
        <taxon>Pterygota</taxon>
        <taxon>Neoptera</taxon>
        <taxon>Paraneoptera</taxon>
        <taxon>Hemiptera</taxon>
        <taxon>Heteroptera</taxon>
        <taxon>Panheteroptera</taxon>
        <taxon>Cimicomorpha</taxon>
        <taxon>Miridae</taxon>
        <taxon>Mirini</taxon>
        <taxon>Lygus</taxon>
    </lineage>
</organism>
<dbReference type="InterPro" id="IPR011993">
    <property type="entry name" value="PH-like_dom_sf"/>
</dbReference>
<dbReference type="PROSITE" id="PS50003">
    <property type="entry name" value="PH_DOMAIN"/>
    <property type="match status" value="1"/>
</dbReference>
<dbReference type="SUPFAM" id="SSF50729">
    <property type="entry name" value="PH domain-like"/>
    <property type="match status" value="1"/>
</dbReference>
<reference evidence="7" key="1">
    <citation type="journal article" date="2016" name="Gigascience">
        <title>De novo construction of an expanded transcriptome assembly for the western tarnished plant bug, Lygus hesperus.</title>
        <authorList>
            <person name="Tassone E.E."/>
            <person name="Geib S.M."/>
            <person name="Hall B."/>
            <person name="Fabrick J.A."/>
            <person name="Brent C.S."/>
            <person name="Hull J.J."/>
        </authorList>
    </citation>
    <scope>NUCLEOTIDE SEQUENCE</scope>
</reference>
<gene>
    <name evidence="7" type="primary">PLEKHA3</name>
    <name evidence="7" type="ORF">g.33362</name>
</gene>
<evidence type="ECO:0000256" key="4">
    <source>
        <dbReference type="ARBA" id="ARBA00023034"/>
    </source>
</evidence>
<dbReference type="Pfam" id="PF00169">
    <property type="entry name" value="PH"/>
    <property type="match status" value="1"/>
</dbReference>